<dbReference type="GO" id="GO:0016798">
    <property type="term" value="F:hydrolase activity, acting on glycosyl bonds"/>
    <property type="evidence" value="ECO:0007669"/>
    <property type="project" value="UniProtKB-KW"/>
</dbReference>
<dbReference type="InterPro" id="IPR052720">
    <property type="entry name" value="Glycosyl_hydrolase_97"/>
</dbReference>
<feature type="signal peptide" evidence="6">
    <location>
        <begin position="1"/>
        <end position="19"/>
    </location>
</feature>
<comment type="cofactor">
    <cofactor evidence="1">
        <name>Ca(2+)</name>
        <dbReference type="ChEBI" id="CHEBI:29108"/>
    </cofactor>
</comment>
<dbReference type="InterPro" id="IPR029486">
    <property type="entry name" value="GH97_N"/>
</dbReference>
<evidence type="ECO:0000256" key="1">
    <source>
        <dbReference type="ARBA" id="ARBA00001913"/>
    </source>
</evidence>
<evidence type="ECO:0000259" key="9">
    <source>
        <dbReference type="Pfam" id="PF14509"/>
    </source>
</evidence>
<keyword evidence="3 10" id="KW-0378">Hydrolase</keyword>
<feature type="domain" description="Glycosyl-hydrolase 97 N-terminal" evidence="8">
    <location>
        <begin position="24"/>
        <end position="258"/>
    </location>
</feature>
<evidence type="ECO:0000256" key="3">
    <source>
        <dbReference type="ARBA" id="ARBA00022801"/>
    </source>
</evidence>
<dbReference type="InterPro" id="IPR029483">
    <property type="entry name" value="GH97_C"/>
</dbReference>
<evidence type="ECO:0000256" key="6">
    <source>
        <dbReference type="SAM" id="SignalP"/>
    </source>
</evidence>
<dbReference type="InterPro" id="IPR019563">
    <property type="entry name" value="GH97_catalytic"/>
</dbReference>
<dbReference type="Pfam" id="PF14509">
    <property type="entry name" value="GH97_C"/>
    <property type="match status" value="1"/>
</dbReference>
<dbReference type="EMBL" id="FRBD01000002">
    <property type="protein sequence ID" value="SHK35577.1"/>
    <property type="molecule type" value="Genomic_DNA"/>
</dbReference>
<dbReference type="InterPro" id="IPR014718">
    <property type="entry name" value="GH-type_carb-bd"/>
</dbReference>
<dbReference type="InterPro" id="IPR013780">
    <property type="entry name" value="Glyco_hydro_b"/>
</dbReference>
<dbReference type="OrthoDB" id="1109141at2"/>
<dbReference type="SUPFAM" id="SSF51445">
    <property type="entry name" value="(Trans)glycosidases"/>
    <property type="match status" value="1"/>
</dbReference>
<dbReference type="Gene3D" id="2.60.40.1180">
    <property type="entry name" value="Golgi alpha-mannosidase II"/>
    <property type="match status" value="1"/>
</dbReference>
<dbReference type="PANTHER" id="PTHR35803">
    <property type="entry name" value="GLUCAN 1,4-ALPHA-GLUCOSIDASE SUSB-RELATED"/>
    <property type="match status" value="1"/>
</dbReference>
<evidence type="ECO:0000256" key="2">
    <source>
        <dbReference type="ARBA" id="ARBA00011245"/>
    </source>
</evidence>
<sequence length="619" mass="69448">MKKRLLSIILCLSAVSMSAQQPVSPNGKIAVKNNGQGISICYLQKQALDIPVLGYEGMKNGKLKWKFTGMVQADYQMIAGKKTHCTNEANEYKTSLGSGVQMVLRLYNDGVAFRYELSSVKGKLPKEKTAYQIPEGTKRWMMQWTDSYEGFFPLSTTGKIKPIGRMAGVVKSPEGYNLRWGFPTLVEPQEGVFMLLSEANIERNQSASCLYTDGDLLRVTPDVNEVKLKGKWHSPWRVAIIGDMHDLIQSTLVTDVSEACKLKDISWIKPGVVSWIYWAYNHGSNDYNIIKKYVDMAATLKLPYVLIDAEWDEMKDGRTIEEAVAYANSKGVKPMIWYNSSVGWIDGAPTPKFRLNKPEDREKEFAWCEKIGVAGVKIDFFSGDCQRDMTYCIDLLESAAKHHLLVNFHGVTVPRGWQRTYPNLMSTEGVYGAEWYNNVPTFTSQAASHNTTLPFTRNIIGPMDYTPCAFSDSQHPHITSDAHELALTVLYESALQHLADKPESYLIQPQQVQDFFGQLPTVWDETRYVSGYPGESVVLARRSGTTWYIAGINGTNNKKTLDVDLSFIDGGDHSVQLFADADPACYQLAAEKDWLITNGNQIPRQIATQPRGGFVLIIK</sequence>
<dbReference type="Gene3D" id="2.70.98.10">
    <property type="match status" value="1"/>
</dbReference>
<keyword evidence="6" id="KW-0732">Signal</keyword>
<dbReference type="GO" id="GO:0030246">
    <property type="term" value="F:carbohydrate binding"/>
    <property type="evidence" value="ECO:0007669"/>
    <property type="project" value="InterPro"/>
</dbReference>
<evidence type="ECO:0000256" key="4">
    <source>
        <dbReference type="ARBA" id="ARBA00022837"/>
    </source>
</evidence>
<dbReference type="PANTHER" id="PTHR35803:SF2">
    <property type="entry name" value="RETAINING ALPHA-GALACTOSIDASE"/>
    <property type="match status" value="1"/>
</dbReference>
<feature type="domain" description="Glycosyl-hydrolase 97 C-terminal oligomerisation" evidence="9">
    <location>
        <begin position="522"/>
        <end position="619"/>
    </location>
</feature>
<evidence type="ECO:0000313" key="11">
    <source>
        <dbReference type="Proteomes" id="UP000184130"/>
    </source>
</evidence>
<evidence type="ECO:0000256" key="5">
    <source>
        <dbReference type="ARBA" id="ARBA00023295"/>
    </source>
</evidence>
<dbReference type="Pfam" id="PF14508">
    <property type="entry name" value="GH97_N"/>
    <property type="match status" value="1"/>
</dbReference>
<reference evidence="10 11" key="1">
    <citation type="submission" date="2016-11" db="EMBL/GenBank/DDBJ databases">
        <authorList>
            <person name="Jaros S."/>
            <person name="Januszkiewicz K."/>
            <person name="Wedrychowicz H."/>
        </authorList>
    </citation>
    <scope>NUCLEOTIDE SEQUENCE [LARGE SCALE GENOMIC DNA]</scope>
    <source>
        <strain evidence="10 11">KHT3</strain>
    </source>
</reference>
<dbReference type="RefSeq" id="WP_081373034.1">
    <property type="nucleotide sequence ID" value="NZ_FRBD01000002.1"/>
</dbReference>
<organism evidence="10 11">
    <name type="scientific">Xylanibacter ruminicola</name>
    <name type="common">Prevotella ruminicola</name>
    <dbReference type="NCBI Taxonomy" id="839"/>
    <lineage>
        <taxon>Bacteria</taxon>
        <taxon>Pseudomonadati</taxon>
        <taxon>Bacteroidota</taxon>
        <taxon>Bacteroidia</taxon>
        <taxon>Bacteroidales</taxon>
        <taxon>Prevotellaceae</taxon>
        <taxon>Xylanibacter</taxon>
    </lineage>
</organism>
<proteinExistence type="predicted"/>
<dbReference type="Gene3D" id="3.20.20.70">
    <property type="entry name" value="Aldolase class I"/>
    <property type="match status" value="1"/>
</dbReference>
<gene>
    <name evidence="10" type="ORF">SAMN05216463_10298</name>
</gene>
<dbReference type="InterPro" id="IPR017853">
    <property type="entry name" value="GH"/>
</dbReference>
<accession>A0A1M6RTH4</accession>
<keyword evidence="4" id="KW-0106">Calcium</keyword>
<evidence type="ECO:0000259" key="8">
    <source>
        <dbReference type="Pfam" id="PF14508"/>
    </source>
</evidence>
<dbReference type="Pfam" id="PF10566">
    <property type="entry name" value="Glyco_hydro_97"/>
    <property type="match status" value="1"/>
</dbReference>
<feature type="chain" id="PRO_5012500375" evidence="6">
    <location>
        <begin position="20"/>
        <end position="619"/>
    </location>
</feature>
<feature type="domain" description="Glycosyl-hydrolase 97 catalytic" evidence="7">
    <location>
        <begin position="281"/>
        <end position="430"/>
    </location>
</feature>
<name>A0A1M6RTH4_XYLRU</name>
<dbReference type="InterPro" id="IPR013785">
    <property type="entry name" value="Aldolase_TIM"/>
</dbReference>
<comment type="subunit">
    <text evidence="2">Monomer.</text>
</comment>
<keyword evidence="5" id="KW-0326">Glycosidase</keyword>
<evidence type="ECO:0000313" key="10">
    <source>
        <dbReference type="EMBL" id="SHK35577.1"/>
    </source>
</evidence>
<dbReference type="Proteomes" id="UP000184130">
    <property type="component" value="Unassembled WGS sequence"/>
</dbReference>
<dbReference type="AlphaFoldDB" id="A0A1M6RTH4"/>
<evidence type="ECO:0000259" key="7">
    <source>
        <dbReference type="Pfam" id="PF10566"/>
    </source>
</evidence>
<protein>
    <submittedName>
        <fullName evidence="10">Glycosyl-hydrolase 97 C-terminal, oligomerisation</fullName>
    </submittedName>
</protein>